<evidence type="ECO:0000256" key="9">
    <source>
        <dbReference type="PROSITE-ProRule" id="PRU10141"/>
    </source>
</evidence>
<dbReference type="SMART" id="SM00220">
    <property type="entry name" value="S_TKc"/>
    <property type="match status" value="1"/>
</dbReference>
<dbReference type="SUPFAM" id="SSF56112">
    <property type="entry name" value="Protein kinase-like (PK-like)"/>
    <property type="match status" value="1"/>
</dbReference>
<evidence type="ECO:0000256" key="6">
    <source>
        <dbReference type="ARBA" id="ARBA00022840"/>
    </source>
</evidence>
<dbReference type="InterPro" id="IPR017441">
    <property type="entry name" value="Protein_kinase_ATP_BS"/>
</dbReference>
<dbReference type="GO" id="GO:0004674">
    <property type="term" value="F:protein serine/threonine kinase activity"/>
    <property type="evidence" value="ECO:0007669"/>
    <property type="project" value="UniProtKB-KW"/>
</dbReference>
<proteinExistence type="predicted"/>
<dbReference type="GO" id="GO:0050684">
    <property type="term" value="P:regulation of mRNA processing"/>
    <property type="evidence" value="ECO:0007669"/>
    <property type="project" value="TreeGrafter"/>
</dbReference>
<evidence type="ECO:0000259" key="10">
    <source>
        <dbReference type="PROSITE" id="PS50011"/>
    </source>
</evidence>
<dbReference type="EC" id="2.7.11.1" evidence="1"/>
<evidence type="ECO:0000256" key="1">
    <source>
        <dbReference type="ARBA" id="ARBA00012513"/>
    </source>
</evidence>
<organism evidence="11 12">
    <name type="scientific">Conoideocrella luteorostrata</name>
    <dbReference type="NCBI Taxonomy" id="1105319"/>
    <lineage>
        <taxon>Eukaryota</taxon>
        <taxon>Fungi</taxon>
        <taxon>Dikarya</taxon>
        <taxon>Ascomycota</taxon>
        <taxon>Pezizomycotina</taxon>
        <taxon>Sordariomycetes</taxon>
        <taxon>Hypocreomycetidae</taxon>
        <taxon>Hypocreales</taxon>
        <taxon>Clavicipitaceae</taxon>
        <taxon>Conoideocrella</taxon>
    </lineage>
</organism>
<evidence type="ECO:0000256" key="5">
    <source>
        <dbReference type="ARBA" id="ARBA00022777"/>
    </source>
</evidence>
<dbReference type="PROSITE" id="PS00107">
    <property type="entry name" value="PROTEIN_KINASE_ATP"/>
    <property type="match status" value="1"/>
</dbReference>
<dbReference type="AlphaFoldDB" id="A0AAJ0CEL5"/>
<dbReference type="PANTHER" id="PTHR47634">
    <property type="entry name" value="PROTEIN KINASE DOMAIN-CONTAINING PROTEIN-RELATED"/>
    <property type="match status" value="1"/>
</dbReference>
<dbReference type="Proteomes" id="UP001251528">
    <property type="component" value="Unassembled WGS sequence"/>
</dbReference>
<dbReference type="EMBL" id="JASWJB010000325">
    <property type="protein sequence ID" value="KAK2591571.1"/>
    <property type="molecule type" value="Genomic_DNA"/>
</dbReference>
<dbReference type="GO" id="GO:0000245">
    <property type="term" value="P:spliceosomal complex assembly"/>
    <property type="evidence" value="ECO:0007669"/>
    <property type="project" value="TreeGrafter"/>
</dbReference>
<dbReference type="InterPro" id="IPR011009">
    <property type="entry name" value="Kinase-like_dom_sf"/>
</dbReference>
<comment type="catalytic activity">
    <reaction evidence="8">
        <text>L-seryl-[protein] + ATP = O-phospho-L-seryl-[protein] + ADP + H(+)</text>
        <dbReference type="Rhea" id="RHEA:17989"/>
        <dbReference type="Rhea" id="RHEA-COMP:9863"/>
        <dbReference type="Rhea" id="RHEA-COMP:11604"/>
        <dbReference type="ChEBI" id="CHEBI:15378"/>
        <dbReference type="ChEBI" id="CHEBI:29999"/>
        <dbReference type="ChEBI" id="CHEBI:30616"/>
        <dbReference type="ChEBI" id="CHEBI:83421"/>
        <dbReference type="ChEBI" id="CHEBI:456216"/>
        <dbReference type="EC" id="2.7.11.1"/>
    </reaction>
</comment>
<evidence type="ECO:0000256" key="3">
    <source>
        <dbReference type="ARBA" id="ARBA00022679"/>
    </source>
</evidence>
<gene>
    <name evidence="11" type="ORF">QQS21_010741</name>
</gene>
<dbReference type="GO" id="GO:0005524">
    <property type="term" value="F:ATP binding"/>
    <property type="evidence" value="ECO:0007669"/>
    <property type="project" value="UniProtKB-UniRule"/>
</dbReference>
<sequence length="282" mass="31868">MASQPSLDRGYFVDSDDECEIESEAEPRERYAEGSYYPVQIGEILHSRYRIEHKLGWGGYSTVWLAHDAQQAKKVALKIMTPGQGQAEHQIQRQIYNAVQDSSKLVLFQSVFFLPGSSGYEHMVLVYPVRGPNLRDTLYKTPAALRMAAAKHLLLALKSLHDAGFVHKDLSSGNVMWHIQTMDHWPTEKIYQQLGRPRKLLLGEAHLKPGELVEPMQMPASMTSLPVYLGDFGLSFRNGNHVDPTVQFPLPFCAPESSRCSPELCDRYVELYGYVSISLSRL</sequence>
<evidence type="ECO:0000256" key="7">
    <source>
        <dbReference type="ARBA" id="ARBA00047899"/>
    </source>
</evidence>
<keyword evidence="6 9" id="KW-0067">ATP-binding</keyword>
<dbReference type="InterPro" id="IPR051334">
    <property type="entry name" value="SRPK"/>
</dbReference>
<dbReference type="InterPro" id="IPR000719">
    <property type="entry name" value="Prot_kinase_dom"/>
</dbReference>
<keyword evidence="5" id="KW-0418">Kinase</keyword>
<keyword evidence="3" id="KW-0808">Transferase</keyword>
<dbReference type="Pfam" id="PF00069">
    <property type="entry name" value="Pkinase"/>
    <property type="match status" value="1"/>
</dbReference>
<reference evidence="11" key="1">
    <citation type="submission" date="2023-06" db="EMBL/GenBank/DDBJ databases">
        <title>Conoideocrella luteorostrata (Hypocreales: Clavicipitaceae), a potential biocontrol fungus for elongate hemlock scale in United States Christmas tree production areas.</title>
        <authorList>
            <person name="Barrett H."/>
            <person name="Lovett B."/>
            <person name="Macias A.M."/>
            <person name="Stajich J.E."/>
            <person name="Kasson M.T."/>
        </authorList>
    </citation>
    <scope>NUCLEOTIDE SEQUENCE</scope>
    <source>
        <strain evidence="11">ARSEF 14590</strain>
    </source>
</reference>
<keyword evidence="12" id="KW-1185">Reference proteome</keyword>
<dbReference type="Gene3D" id="1.10.510.10">
    <property type="entry name" value="Transferase(Phosphotransferase) domain 1"/>
    <property type="match status" value="1"/>
</dbReference>
<dbReference type="PANTHER" id="PTHR47634:SF9">
    <property type="entry name" value="PROTEIN KINASE DOMAIN-CONTAINING PROTEIN-RELATED"/>
    <property type="match status" value="1"/>
</dbReference>
<evidence type="ECO:0000256" key="4">
    <source>
        <dbReference type="ARBA" id="ARBA00022741"/>
    </source>
</evidence>
<dbReference type="PROSITE" id="PS50011">
    <property type="entry name" value="PROTEIN_KINASE_DOM"/>
    <property type="match status" value="1"/>
</dbReference>
<evidence type="ECO:0000313" key="12">
    <source>
        <dbReference type="Proteomes" id="UP001251528"/>
    </source>
</evidence>
<comment type="catalytic activity">
    <reaction evidence="7">
        <text>L-threonyl-[protein] + ATP = O-phospho-L-threonyl-[protein] + ADP + H(+)</text>
        <dbReference type="Rhea" id="RHEA:46608"/>
        <dbReference type="Rhea" id="RHEA-COMP:11060"/>
        <dbReference type="Rhea" id="RHEA-COMP:11605"/>
        <dbReference type="ChEBI" id="CHEBI:15378"/>
        <dbReference type="ChEBI" id="CHEBI:30013"/>
        <dbReference type="ChEBI" id="CHEBI:30616"/>
        <dbReference type="ChEBI" id="CHEBI:61977"/>
        <dbReference type="ChEBI" id="CHEBI:456216"/>
        <dbReference type="EC" id="2.7.11.1"/>
    </reaction>
</comment>
<keyword evidence="2" id="KW-0723">Serine/threonine-protein kinase</keyword>
<name>A0AAJ0CEL5_9HYPO</name>
<evidence type="ECO:0000313" key="11">
    <source>
        <dbReference type="EMBL" id="KAK2591571.1"/>
    </source>
</evidence>
<protein>
    <recommendedName>
        <fullName evidence="1">non-specific serine/threonine protein kinase</fullName>
        <ecNumber evidence="1">2.7.11.1</ecNumber>
    </recommendedName>
</protein>
<feature type="binding site" evidence="9">
    <location>
        <position position="78"/>
    </location>
    <ligand>
        <name>ATP</name>
        <dbReference type="ChEBI" id="CHEBI:30616"/>
    </ligand>
</feature>
<evidence type="ECO:0000256" key="8">
    <source>
        <dbReference type="ARBA" id="ARBA00048679"/>
    </source>
</evidence>
<dbReference type="Gene3D" id="3.30.200.20">
    <property type="entry name" value="Phosphorylase Kinase, domain 1"/>
    <property type="match status" value="1"/>
</dbReference>
<feature type="domain" description="Protein kinase" evidence="10">
    <location>
        <begin position="49"/>
        <end position="282"/>
    </location>
</feature>
<comment type="caution">
    <text evidence="11">The sequence shown here is derived from an EMBL/GenBank/DDBJ whole genome shotgun (WGS) entry which is preliminary data.</text>
</comment>
<accession>A0AAJ0CEL5</accession>
<keyword evidence="4 9" id="KW-0547">Nucleotide-binding</keyword>
<evidence type="ECO:0000256" key="2">
    <source>
        <dbReference type="ARBA" id="ARBA00022527"/>
    </source>
</evidence>